<organism evidence="19 20">
    <name type="scientific">Peronospora belbahrii</name>
    <dbReference type="NCBI Taxonomy" id="622444"/>
    <lineage>
        <taxon>Eukaryota</taxon>
        <taxon>Sar</taxon>
        <taxon>Stramenopiles</taxon>
        <taxon>Oomycota</taxon>
        <taxon>Peronosporomycetes</taxon>
        <taxon>Peronosporales</taxon>
        <taxon>Peronosporaceae</taxon>
        <taxon>Peronospora</taxon>
    </lineage>
</organism>
<keyword evidence="4" id="KW-0812">Transmembrane</keyword>
<dbReference type="PANTHER" id="PTHR31297:SF34">
    <property type="entry name" value="GLUCAN 1,3-BETA-GLUCOSIDASE 2"/>
    <property type="match status" value="1"/>
</dbReference>
<accession>A0ABN8CWX5</accession>
<evidence type="ECO:0000313" key="19">
    <source>
        <dbReference type="EMBL" id="CAH0517447.1"/>
    </source>
</evidence>
<evidence type="ECO:0000256" key="2">
    <source>
        <dbReference type="ARBA" id="ARBA00005641"/>
    </source>
</evidence>
<dbReference type="EC" id="3.2.1.58" evidence="14"/>
<dbReference type="PROSITE" id="PS00659">
    <property type="entry name" value="GLYCOSYL_HYDROL_F5"/>
    <property type="match status" value="1"/>
</dbReference>
<evidence type="ECO:0000256" key="6">
    <source>
        <dbReference type="ARBA" id="ARBA00022968"/>
    </source>
</evidence>
<sequence length="360" mass="40806">MHRAYVFTILATLFTTPVVAILDNATHVDVSTESTHIQAGIRDGVVKSRGVNLGGWLVAEHWMTADAIFWQGVENQFANSGEYTAITKAASLDSIRSKLNDHHATFISEDDIQQIAAAGLNTVRVPVGFWILGYDNHDPANLREWEVYTKGTIVYLDQLIQRWAKKHNVAVLVSLHAAKGSQNGADHSSPTSPGHTFWSQYSENVANTIEVARFLAKRYLNEEAFLGIGLLNEPNGSTDEKVLYQFYKDAYRAVRAIGSDCVLSIMPMLQKQNPDEMVDFMTMPEFLNIWVEWHPYFVWGFEHTSDEHLVNVAVKHDYNKRVGKWNGNKEEQPVVHWRVELGHAFQHALQQPRLLLQVRV</sequence>
<comment type="subcellular location">
    <subcellularLocation>
        <location evidence="1">Cell membrane</location>
        <topology evidence="1">Single-pass type II membrane protein</topology>
    </subcellularLocation>
</comment>
<evidence type="ECO:0000256" key="9">
    <source>
        <dbReference type="ARBA" id="ARBA00023180"/>
    </source>
</evidence>
<dbReference type="InterPro" id="IPR050386">
    <property type="entry name" value="Glycosyl_hydrolase_5"/>
</dbReference>
<evidence type="ECO:0000256" key="3">
    <source>
        <dbReference type="ARBA" id="ARBA00022475"/>
    </source>
</evidence>
<dbReference type="Proteomes" id="UP001158986">
    <property type="component" value="Unassembled WGS sequence"/>
</dbReference>
<comment type="caution">
    <text evidence="19">The sequence shown here is derived from an EMBL/GenBank/DDBJ whole genome shotgun (WGS) entry which is preliminary data.</text>
</comment>
<proteinExistence type="inferred from homology"/>
<keyword evidence="3" id="KW-1003">Cell membrane</keyword>
<comment type="function">
    <text evidence="13">Glucosidase involved in the degradation of cellulosic biomass. Active on lichenan.</text>
</comment>
<feature type="signal peptide" evidence="17">
    <location>
        <begin position="1"/>
        <end position="20"/>
    </location>
</feature>
<dbReference type="EMBL" id="CAKLCB010000238">
    <property type="protein sequence ID" value="CAH0517447.1"/>
    <property type="molecule type" value="Genomic_DNA"/>
</dbReference>
<evidence type="ECO:0000256" key="1">
    <source>
        <dbReference type="ARBA" id="ARBA00004401"/>
    </source>
</evidence>
<evidence type="ECO:0000256" key="16">
    <source>
        <dbReference type="RuleBase" id="RU361153"/>
    </source>
</evidence>
<evidence type="ECO:0000256" key="12">
    <source>
        <dbReference type="ARBA" id="ARBA00036824"/>
    </source>
</evidence>
<feature type="chain" id="PRO_5045944221" description="glucan 1,3-beta-glucosidase" evidence="17">
    <location>
        <begin position="21"/>
        <end position="360"/>
    </location>
</feature>
<dbReference type="Pfam" id="PF00150">
    <property type="entry name" value="Cellulase"/>
    <property type="match status" value="1"/>
</dbReference>
<keyword evidence="8" id="KW-0472">Membrane</keyword>
<dbReference type="Gene3D" id="3.20.20.80">
    <property type="entry name" value="Glycosidases"/>
    <property type="match status" value="1"/>
</dbReference>
<keyword evidence="10 16" id="KW-0326">Glycosidase</keyword>
<dbReference type="InterPro" id="IPR017853">
    <property type="entry name" value="GH"/>
</dbReference>
<keyword evidence="20" id="KW-1185">Reference proteome</keyword>
<dbReference type="PANTHER" id="PTHR31297">
    <property type="entry name" value="GLUCAN ENDO-1,6-BETA-GLUCOSIDASE B"/>
    <property type="match status" value="1"/>
</dbReference>
<keyword evidence="9" id="KW-0325">Glycoprotein</keyword>
<evidence type="ECO:0000256" key="8">
    <source>
        <dbReference type="ARBA" id="ARBA00023136"/>
    </source>
</evidence>
<keyword evidence="6" id="KW-0735">Signal-anchor</keyword>
<evidence type="ECO:0000256" key="15">
    <source>
        <dbReference type="ARBA" id="ARBA00041260"/>
    </source>
</evidence>
<keyword evidence="7" id="KW-1133">Transmembrane helix</keyword>
<reference evidence="19 20" key="1">
    <citation type="submission" date="2021-11" db="EMBL/GenBank/DDBJ databases">
        <authorList>
            <person name="Islam A."/>
            <person name="Islam S."/>
            <person name="Flora M.S."/>
            <person name="Rahman M."/>
            <person name="Ziaur R.M."/>
            <person name="Epstein J.H."/>
            <person name="Hassan M."/>
            <person name="Klassen M."/>
            <person name="Woodard K."/>
            <person name="Webb A."/>
            <person name="Webby R.J."/>
            <person name="El Zowalaty M.E."/>
        </authorList>
    </citation>
    <scope>NUCLEOTIDE SEQUENCE [LARGE SCALE GENOMIC DNA]</scope>
    <source>
        <strain evidence="19">Pbs1</strain>
    </source>
</reference>
<feature type="domain" description="Glycoside hydrolase family 5" evidence="18">
    <location>
        <begin position="106"/>
        <end position="316"/>
    </location>
</feature>
<keyword evidence="17" id="KW-0732">Signal</keyword>
<evidence type="ECO:0000256" key="11">
    <source>
        <dbReference type="ARBA" id="ARBA00023316"/>
    </source>
</evidence>
<comment type="similarity">
    <text evidence="2 16">Belongs to the glycosyl hydrolase 5 (cellulase A) family.</text>
</comment>
<evidence type="ECO:0000256" key="10">
    <source>
        <dbReference type="ARBA" id="ARBA00023295"/>
    </source>
</evidence>
<protein>
    <recommendedName>
        <fullName evidence="14">glucan 1,3-beta-glucosidase</fullName>
        <ecNumber evidence="14">3.2.1.58</ecNumber>
    </recommendedName>
    <alternativeName>
        <fullName evidence="15">Exo-1,3-beta-glucanase D</fullName>
    </alternativeName>
</protein>
<keyword evidence="5 16" id="KW-0378">Hydrolase</keyword>
<evidence type="ECO:0000256" key="13">
    <source>
        <dbReference type="ARBA" id="ARBA00037126"/>
    </source>
</evidence>
<gene>
    <name evidence="19" type="ORF">PBS001_LOCUS4060</name>
</gene>
<evidence type="ECO:0000259" key="18">
    <source>
        <dbReference type="Pfam" id="PF00150"/>
    </source>
</evidence>
<dbReference type="InterPro" id="IPR018087">
    <property type="entry name" value="Glyco_hydro_5_CS"/>
</dbReference>
<evidence type="ECO:0000256" key="5">
    <source>
        <dbReference type="ARBA" id="ARBA00022801"/>
    </source>
</evidence>
<evidence type="ECO:0000256" key="17">
    <source>
        <dbReference type="SAM" id="SignalP"/>
    </source>
</evidence>
<comment type="catalytic activity">
    <reaction evidence="12">
        <text>Successive hydrolysis of beta-D-glucose units from the non-reducing ends of (1-&gt;3)-beta-D-glucans, releasing alpha-glucose.</text>
        <dbReference type="EC" id="3.2.1.58"/>
    </reaction>
</comment>
<keyword evidence="11" id="KW-0961">Cell wall biogenesis/degradation</keyword>
<dbReference type="InterPro" id="IPR001547">
    <property type="entry name" value="Glyco_hydro_5"/>
</dbReference>
<evidence type="ECO:0000256" key="14">
    <source>
        <dbReference type="ARBA" id="ARBA00038929"/>
    </source>
</evidence>
<dbReference type="SUPFAM" id="SSF51445">
    <property type="entry name" value="(Trans)glycosidases"/>
    <property type="match status" value="1"/>
</dbReference>
<evidence type="ECO:0000256" key="7">
    <source>
        <dbReference type="ARBA" id="ARBA00022989"/>
    </source>
</evidence>
<evidence type="ECO:0000313" key="20">
    <source>
        <dbReference type="Proteomes" id="UP001158986"/>
    </source>
</evidence>
<evidence type="ECO:0000256" key="4">
    <source>
        <dbReference type="ARBA" id="ARBA00022692"/>
    </source>
</evidence>
<name>A0ABN8CWX5_9STRA</name>